<dbReference type="PANTHER" id="PTHR12463:SF1">
    <property type="entry name" value="2-OXOGLUTARATE AND FE-DEPENDENT OXYGENASE FAMILY PROTEIN"/>
    <property type="match status" value="1"/>
</dbReference>
<dbReference type="Gene3D" id="2.60.120.590">
    <property type="entry name" value="Alpha-ketoglutarate-dependent dioxygenase AlkB-like"/>
    <property type="match status" value="1"/>
</dbReference>
<proteinExistence type="inferred from homology"/>
<dbReference type="PANTHER" id="PTHR12463">
    <property type="entry name" value="OXYGENASE-RELATED"/>
    <property type="match status" value="1"/>
</dbReference>
<gene>
    <name evidence="4" type="ORF">PPROV_000306100</name>
</gene>
<dbReference type="PROSITE" id="PS51471">
    <property type="entry name" value="FE2OG_OXY"/>
    <property type="match status" value="1"/>
</dbReference>
<protein>
    <recommendedName>
        <fullName evidence="3">Fe2OG dioxygenase domain-containing protein</fullName>
    </recommendedName>
</protein>
<keyword evidence="5" id="KW-1185">Reference proteome</keyword>
<dbReference type="SUPFAM" id="SSF51197">
    <property type="entry name" value="Clavaminate synthase-like"/>
    <property type="match status" value="1"/>
</dbReference>
<feature type="region of interest" description="Disordered" evidence="2">
    <location>
        <begin position="383"/>
        <end position="403"/>
    </location>
</feature>
<comment type="caution">
    <text evidence="4">The sequence shown here is derived from an EMBL/GenBank/DDBJ whole genome shotgun (WGS) entry which is preliminary data.</text>
</comment>
<dbReference type="InterPro" id="IPR032857">
    <property type="entry name" value="ALKBH4"/>
</dbReference>
<feature type="domain" description="Fe2OG dioxygenase" evidence="3">
    <location>
        <begin position="287"/>
        <end position="414"/>
    </location>
</feature>
<comment type="similarity">
    <text evidence="1">Belongs to the alkB family.</text>
</comment>
<dbReference type="InterPro" id="IPR027450">
    <property type="entry name" value="AlkB-like"/>
</dbReference>
<reference evidence="4" key="1">
    <citation type="submission" date="2020-10" db="EMBL/GenBank/DDBJ databases">
        <title>Unveiling of a novel bifunctional photoreceptor, Dualchrome1, isolated from a cosmopolitan green alga.</title>
        <authorList>
            <person name="Suzuki S."/>
            <person name="Kawachi M."/>
        </authorList>
    </citation>
    <scope>NUCLEOTIDE SEQUENCE</scope>
    <source>
        <strain evidence="4">NIES 2893</strain>
    </source>
</reference>
<accession>A0A830HGW0</accession>
<dbReference type="Pfam" id="PF13532">
    <property type="entry name" value="2OG-FeII_Oxy_2"/>
    <property type="match status" value="1"/>
</dbReference>
<evidence type="ECO:0000259" key="3">
    <source>
        <dbReference type="PROSITE" id="PS51471"/>
    </source>
</evidence>
<sequence>MASDSSAAAFGGLWRPLGSPQQLKKSQLKSSRWFKPANGVFSSTSTSVSSRFIFVLNANPPPLKFCTGASSSSSSSSLSAQAGVCDGSSSSAYDAACLCVSLALQGQTQELRYREIHVRPPAVGKEDSKRNAPFVIECETPEHSKRLMEVLDGRIVHALGDKPLAAWAALEPTTAAKDERPKLPTSTDVRDLGVPGIALVENFVTAAEERELLAFLGEDGTWESLAKRCVRHYGYAFRYATSDVAESPDRSWPDAIAHLAHRVGAMCKSGVAKACSYGDEDFDVSTSFDQVTVNDYPAGVGIAPHVDTPRAFGPTLASVSLGSSCVFEMIYDTNAPGYESRTRRRSAGDARNDDDGEPAFTRRRLLVPRRSLLVLSGSARNEWSHSVPSHKSDDVNGVPMPRSRRVSLTLRDVAGAPERRL</sequence>
<organism evidence="4 5">
    <name type="scientific">Pycnococcus provasolii</name>
    <dbReference type="NCBI Taxonomy" id="41880"/>
    <lineage>
        <taxon>Eukaryota</taxon>
        <taxon>Viridiplantae</taxon>
        <taxon>Chlorophyta</taxon>
        <taxon>Pseudoscourfieldiophyceae</taxon>
        <taxon>Pseudoscourfieldiales</taxon>
        <taxon>Pycnococcaceae</taxon>
        <taxon>Pycnococcus</taxon>
    </lineage>
</organism>
<dbReference type="OrthoDB" id="271595at2759"/>
<dbReference type="AlphaFoldDB" id="A0A830HGW0"/>
<dbReference type="Proteomes" id="UP000660262">
    <property type="component" value="Unassembled WGS sequence"/>
</dbReference>
<feature type="region of interest" description="Disordered" evidence="2">
    <location>
        <begin position="338"/>
        <end position="361"/>
    </location>
</feature>
<evidence type="ECO:0000256" key="2">
    <source>
        <dbReference type="SAM" id="MobiDB-lite"/>
    </source>
</evidence>
<dbReference type="GO" id="GO:0016491">
    <property type="term" value="F:oxidoreductase activity"/>
    <property type="evidence" value="ECO:0007669"/>
    <property type="project" value="TreeGrafter"/>
</dbReference>
<dbReference type="InterPro" id="IPR037151">
    <property type="entry name" value="AlkB-like_sf"/>
</dbReference>
<dbReference type="EMBL" id="BNJQ01000007">
    <property type="protein sequence ID" value="GHP04307.1"/>
    <property type="molecule type" value="Genomic_DNA"/>
</dbReference>
<evidence type="ECO:0000313" key="5">
    <source>
        <dbReference type="Proteomes" id="UP000660262"/>
    </source>
</evidence>
<evidence type="ECO:0000256" key="1">
    <source>
        <dbReference type="ARBA" id="ARBA00007879"/>
    </source>
</evidence>
<evidence type="ECO:0000313" key="4">
    <source>
        <dbReference type="EMBL" id="GHP04307.1"/>
    </source>
</evidence>
<name>A0A830HGW0_9CHLO</name>
<dbReference type="GO" id="GO:0032451">
    <property type="term" value="F:demethylase activity"/>
    <property type="evidence" value="ECO:0007669"/>
    <property type="project" value="TreeGrafter"/>
</dbReference>
<dbReference type="InterPro" id="IPR005123">
    <property type="entry name" value="Oxoglu/Fe-dep_dioxygenase_dom"/>
</dbReference>
<dbReference type="GO" id="GO:0070988">
    <property type="term" value="P:demethylation"/>
    <property type="evidence" value="ECO:0007669"/>
    <property type="project" value="InterPro"/>
</dbReference>